<dbReference type="AlphaFoldDB" id="A0AAV6VHX0"/>
<proteinExistence type="predicted"/>
<keyword evidence="2" id="KW-1185">Reference proteome</keyword>
<evidence type="ECO:0000313" key="1">
    <source>
        <dbReference type="EMBL" id="KAG8195286.1"/>
    </source>
</evidence>
<dbReference type="EMBL" id="JAFNEN010000090">
    <property type="protein sequence ID" value="KAG8195286.1"/>
    <property type="molecule type" value="Genomic_DNA"/>
</dbReference>
<evidence type="ECO:0000313" key="2">
    <source>
        <dbReference type="Proteomes" id="UP000827092"/>
    </source>
</evidence>
<accession>A0AAV6VHX0</accession>
<reference evidence="1 2" key="1">
    <citation type="journal article" date="2022" name="Nat. Ecol. Evol.">
        <title>A masculinizing supergene underlies an exaggerated male reproductive morph in a spider.</title>
        <authorList>
            <person name="Hendrickx F."/>
            <person name="De Corte Z."/>
            <person name="Sonet G."/>
            <person name="Van Belleghem S.M."/>
            <person name="Kostlbacher S."/>
            <person name="Vangestel C."/>
        </authorList>
    </citation>
    <scope>NUCLEOTIDE SEQUENCE [LARGE SCALE GENOMIC DNA]</scope>
    <source>
        <strain evidence="1">W744_W776</strain>
    </source>
</reference>
<protein>
    <submittedName>
        <fullName evidence="1">Uncharacterized protein</fullName>
    </submittedName>
</protein>
<dbReference type="Proteomes" id="UP000827092">
    <property type="component" value="Unassembled WGS sequence"/>
</dbReference>
<name>A0AAV6VHX0_9ARAC</name>
<comment type="caution">
    <text evidence="1">The sequence shown here is derived from an EMBL/GenBank/DDBJ whole genome shotgun (WGS) entry which is preliminary data.</text>
</comment>
<sequence length="85" mass="9484">MGRTSRDCKVYRGKRRGMRGTDLIETVEGGNPFRIRGQKRTIKPRGITAAAVDGLSVRPSSLSPGERALSSIPLSIIELRRRWMC</sequence>
<organism evidence="1 2">
    <name type="scientific">Oedothorax gibbosus</name>
    <dbReference type="NCBI Taxonomy" id="931172"/>
    <lineage>
        <taxon>Eukaryota</taxon>
        <taxon>Metazoa</taxon>
        <taxon>Ecdysozoa</taxon>
        <taxon>Arthropoda</taxon>
        <taxon>Chelicerata</taxon>
        <taxon>Arachnida</taxon>
        <taxon>Araneae</taxon>
        <taxon>Araneomorphae</taxon>
        <taxon>Entelegynae</taxon>
        <taxon>Araneoidea</taxon>
        <taxon>Linyphiidae</taxon>
        <taxon>Erigoninae</taxon>
        <taxon>Oedothorax</taxon>
    </lineage>
</organism>
<gene>
    <name evidence="1" type="ORF">JTE90_028435</name>
</gene>